<dbReference type="Proteomes" id="UP000249577">
    <property type="component" value="Unassembled WGS sequence"/>
</dbReference>
<dbReference type="SUPFAM" id="SSF52343">
    <property type="entry name" value="Ferredoxin reductase-like, C-terminal NADP-linked domain"/>
    <property type="match status" value="1"/>
</dbReference>
<dbReference type="InterPro" id="IPR017927">
    <property type="entry name" value="FAD-bd_FR_type"/>
</dbReference>
<feature type="domain" description="FAD-binding FR-type" evidence="6">
    <location>
        <begin position="798"/>
        <end position="911"/>
    </location>
</feature>
<dbReference type="Gene3D" id="3.10.20.30">
    <property type="match status" value="1"/>
</dbReference>
<dbReference type="SUPFAM" id="SSF63380">
    <property type="entry name" value="Riboflavin synthase domain-like"/>
    <property type="match status" value="1"/>
</dbReference>
<dbReference type="SMART" id="SM00926">
    <property type="entry name" value="Molybdop_Fe4S4"/>
    <property type="match status" value="1"/>
</dbReference>
<accession>A0A2W5KPR4</accession>
<evidence type="ECO:0000259" key="7">
    <source>
        <dbReference type="PROSITE" id="PS51669"/>
    </source>
</evidence>
<dbReference type="InterPro" id="IPR039261">
    <property type="entry name" value="FNR_nucleotide-bd"/>
</dbReference>
<reference evidence="8 9" key="1">
    <citation type="submission" date="2017-08" db="EMBL/GenBank/DDBJ databases">
        <title>Infants hospitalized years apart are colonized by the same room-sourced microbial strains.</title>
        <authorList>
            <person name="Brooks B."/>
            <person name="Olm M.R."/>
            <person name="Firek B.A."/>
            <person name="Baker R."/>
            <person name="Thomas B.C."/>
            <person name="Morowitz M.J."/>
            <person name="Banfield J.F."/>
        </authorList>
    </citation>
    <scope>NUCLEOTIDE SEQUENCE [LARGE SCALE GENOMIC DNA]</scope>
    <source>
        <strain evidence="8">S2_005_003_R2_43</strain>
    </source>
</reference>
<dbReference type="InterPro" id="IPR012675">
    <property type="entry name" value="Beta-grasp_dom_sf"/>
</dbReference>
<dbReference type="Pfam" id="PF00384">
    <property type="entry name" value="Molybdopterin"/>
    <property type="match status" value="1"/>
</dbReference>
<dbReference type="InterPro" id="IPR001433">
    <property type="entry name" value="OxRdtase_FAD/NAD-bd"/>
</dbReference>
<dbReference type="PANTHER" id="PTHR43742:SF6">
    <property type="entry name" value="OXIDOREDUCTASE YYAE-RELATED"/>
    <property type="match status" value="1"/>
</dbReference>
<organism evidence="8 9">
    <name type="scientific">Ancylobacter novellus</name>
    <name type="common">Thiobacillus novellus</name>
    <dbReference type="NCBI Taxonomy" id="921"/>
    <lineage>
        <taxon>Bacteria</taxon>
        <taxon>Pseudomonadati</taxon>
        <taxon>Pseudomonadota</taxon>
        <taxon>Alphaproteobacteria</taxon>
        <taxon>Hyphomicrobiales</taxon>
        <taxon>Xanthobacteraceae</taxon>
        <taxon>Ancylobacter</taxon>
    </lineage>
</organism>
<keyword evidence="4" id="KW-0411">Iron-sulfur</keyword>
<evidence type="ECO:0000259" key="5">
    <source>
        <dbReference type="PROSITE" id="PS51085"/>
    </source>
</evidence>
<dbReference type="InterPro" id="IPR006656">
    <property type="entry name" value="Mopterin_OxRdtase"/>
</dbReference>
<dbReference type="InterPro" id="IPR006963">
    <property type="entry name" value="Mopterin_OxRdtase_4Fe-4S_dom"/>
</dbReference>
<name>A0A2W5KPR4_ANCNO</name>
<feature type="domain" description="2Fe-2S ferredoxin-type" evidence="5">
    <location>
        <begin position="1060"/>
        <end position="1141"/>
    </location>
</feature>
<dbReference type="Gene3D" id="3.40.50.740">
    <property type="match status" value="2"/>
</dbReference>
<dbReference type="Gene3D" id="2.40.40.20">
    <property type="match status" value="1"/>
</dbReference>
<dbReference type="Gene3D" id="3.40.228.10">
    <property type="entry name" value="Dimethylsulfoxide Reductase, domain 2"/>
    <property type="match status" value="1"/>
</dbReference>
<dbReference type="GO" id="GO:0051536">
    <property type="term" value="F:iron-sulfur cluster binding"/>
    <property type="evidence" value="ECO:0007669"/>
    <property type="project" value="UniProtKB-KW"/>
</dbReference>
<evidence type="ECO:0000256" key="2">
    <source>
        <dbReference type="ARBA" id="ARBA00022723"/>
    </source>
</evidence>
<dbReference type="SUPFAM" id="SSF54292">
    <property type="entry name" value="2Fe-2S ferredoxin-like"/>
    <property type="match status" value="1"/>
</dbReference>
<dbReference type="PROSITE" id="PS51669">
    <property type="entry name" value="4FE4S_MOW_BIS_MGD"/>
    <property type="match status" value="1"/>
</dbReference>
<evidence type="ECO:0000256" key="3">
    <source>
        <dbReference type="ARBA" id="ARBA00023004"/>
    </source>
</evidence>
<dbReference type="InterPro" id="IPR001041">
    <property type="entry name" value="2Fe-2S_ferredoxin-type"/>
</dbReference>
<dbReference type="Pfam" id="PF00111">
    <property type="entry name" value="Fer2"/>
    <property type="match status" value="1"/>
</dbReference>
<evidence type="ECO:0000259" key="6">
    <source>
        <dbReference type="PROSITE" id="PS51384"/>
    </source>
</evidence>
<dbReference type="Gene3D" id="2.40.30.10">
    <property type="entry name" value="Translation factors"/>
    <property type="match status" value="1"/>
</dbReference>
<dbReference type="Gene3D" id="3.40.50.80">
    <property type="entry name" value="Nucleotide-binding domain of ferredoxin-NADP reductase (FNR) module"/>
    <property type="match status" value="1"/>
</dbReference>
<dbReference type="GO" id="GO:0046872">
    <property type="term" value="F:metal ion binding"/>
    <property type="evidence" value="ECO:0007669"/>
    <property type="project" value="UniProtKB-KW"/>
</dbReference>
<keyword evidence="2" id="KW-0479">Metal-binding</keyword>
<evidence type="ECO:0000256" key="4">
    <source>
        <dbReference type="ARBA" id="ARBA00023014"/>
    </source>
</evidence>
<dbReference type="CDD" id="cd02781">
    <property type="entry name" value="MopB_CT_Acetylene-hydratase"/>
    <property type="match status" value="1"/>
</dbReference>
<dbReference type="Pfam" id="PF04879">
    <property type="entry name" value="Molybdop_Fe4S4"/>
    <property type="match status" value="1"/>
</dbReference>
<dbReference type="GO" id="GO:0043546">
    <property type="term" value="F:molybdopterin cofactor binding"/>
    <property type="evidence" value="ECO:0007669"/>
    <property type="project" value="InterPro"/>
</dbReference>
<dbReference type="InterPro" id="IPR006657">
    <property type="entry name" value="MoPterin_dinucl-bd_dom"/>
</dbReference>
<dbReference type="Gene3D" id="2.20.25.90">
    <property type="entry name" value="ADC-like domains"/>
    <property type="match status" value="1"/>
</dbReference>
<dbReference type="GO" id="GO:0016491">
    <property type="term" value="F:oxidoreductase activity"/>
    <property type="evidence" value="ECO:0007669"/>
    <property type="project" value="InterPro"/>
</dbReference>
<dbReference type="PROSITE" id="PS51384">
    <property type="entry name" value="FAD_FR"/>
    <property type="match status" value="1"/>
</dbReference>
<keyword evidence="3" id="KW-0408">Iron</keyword>
<evidence type="ECO:0000313" key="9">
    <source>
        <dbReference type="Proteomes" id="UP000249577"/>
    </source>
</evidence>
<dbReference type="SUPFAM" id="SSF53706">
    <property type="entry name" value="Formate dehydrogenase/DMSO reductase, domains 1-3"/>
    <property type="match status" value="1"/>
</dbReference>
<dbReference type="InterPro" id="IPR050612">
    <property type="entry name" value="Prok_Mopterin_Oxidored"/>
</dbReference>
<dbReference type="PANTHER" id="PTHR43742">
    <property type="entry name" value="TRIMETHYLAMINE-N-OXIDE REDUCTASE"/>
    <property type="match status" value="1"/>
</dbReference>
<dbReference type="Pfam" id="PF01568">
    <property type="entry name" value="Molydop_binding"/>
    <property type="match status" value="1"/>
</dbReference>
<feature type="domain" description="4Fe-4S Mo/W bis-MGD-type" evidence="7">
    <location>
        <begin position="13"/>
        <end position="68"/>
    </location>
</feature>
<proteinExistence type="inferred from homology"/>
<comment type="similarity">
    <text evidence="1">Belongs to the prokaryotic molybdopterin-containing oxidoreductase family.</text>
</comment>
<evidence type="ECO:0000256" key="1">
    <source>
        <dbReference type="ARBA" id="ARBA00010312"/>
    </source>
</evidence>
<dbReference type="GO" id="GO:0018818">
    <property type="term" value="F:acetylene hydratase activity"/>
    <property type="evidence" value="ECO:0007669"/>
    <property type="project" value="InterPro"/>
</dbReference>
<dbReference type="CDD" id="cd00207">
    <property type="entry name" value="fer2"/>
    <property type="match status" value="1"/>
</dbReference>
<protein>
    <submittedName>
        <fullName evidence="8">Ferredoxin:oxidoreductase FAD/NAD(P)-binding protein</fullName>
    </submittedName>
</protein>
<dbReference type="Pfam" id="PF00175">
    <property type="entry name" value="NAD_binding_1"/>
    <property type="match status" value="1"/>
</dbReference>
<sequence>MRRRVARKGEATVTDVAAYCNLCTSSCGVIYSVENDRVTAVRANPEHPTGHSMCLKGRAAPELIDNAERILHPMRRTRAKGDPNPGWERISWDEALDEIARKLLAIRKESGAEAVAFGITTPSGTPMSDSAPWVERFVLQFGSPNICYASELCNFHKEIVHGFTFGRGMPTPNYANADLIVIWGHNPTNTYLSQAHAIGEARKRGAKLIVVDPRETALAREADCWLRVRPGADAALALGIANALITSEKYDRDFVRSWSNGPLLVRDADGAFLRGAEVGLQPEDAFVFWDEAAGAPAPFVSGADARSVPASAALVGSFDVTGAGGRTIRCHTAFDLYAAACAGFTAEAAATQSWVDRADILKAAALIGEAKTVALHSWTGLEQHATATQSMRALSCLYALTGSYGAKGGNRPFGVLPYRAVNGLDQIPEGQLDKALGRAERPMGPAASGWIATRDLYRAINEGAPYQVRAYIAFGANLLLSQADTKAATAALRSLEFHVHADLYMNPTAEHADIVLPINTPWEREALRIGFDISPAASEWVQLRPRLVSPRGESRSDADIVFALATRMGMDDAFFGGSLERGWNAMLEPLGLDANVLRKTPGGLRAPLVHPTKAYEETGFATETGVVELYSERMLRNGYAPLPTFDDDALPATSEQFPFVLSNAKSGYYCHSQQRSLSSLRRKAKEPTLEMAGVVARAKGIAARDWVEVITKLGTARFRARVNDKLDPRVLIGDYGWWQSCTPLGQSEMPYSGEKTSNFNSLIDAAASDPVSGSVPMRSTVCDVRREIRYGEQPKRWSGFRPLVVTRVDDEVEDVKRVHLAAAEGEALEEFEPGQHLTLRFVTERDGPLTRSYSLVGDAGDPAPREYVICVRRTRRETWSNSPSASAHIVSALKPGDVVEAQPPSGTFLIPTRAARPVVLYAGGIGITPFVTALETAAKAGSTSEFLLVYNNRDGAAHVFRDRIEALEASLAGLTVVDVYSRPRATDIRGEHYDEIGRLSASMAPQRWLDRRALHYMCGPEAMMASLTEALGARGVPAFDIFQEKFRSPVAHQGRPGEAFTVVFARSARSERWDPACGPLLDFAEKIGVPMPSGCRVGQCENCAVRMIEGQVLHLHGGGADDPDMCVSCQAVPASDIVLDA</sequence>
<dbReference type="EMBL" id="QFPN01000002">
    <property type="protein sequence ID" value="PZQ17854.1"/>
    <property type="molecule type" value="Genomic_DNA"/>
</dbReference>
<dbReference type="AlphaFoldDB" id="A0A2W5KPR4"/>
<dbReference type="PROSITE" id="PS51085">
    <property type="entry name" value="2FE2S_FER_2"/>
    <property type="match status" value="1"/>
</dbReference>
<dbReference type="InterPro" id="IPR036010">
    <property type="entry name" value="2Fe-2S_ferredoxin-like_sf"/>
</dbReference>
<dbReference type="InterPro" id="IPR037949">
    <property type="entry name" value="MopB_CT_Acetylene-hydratase"/>
</dbReference>
<dbReference type="InterPro" id="IPR017938">
    <property type="entry name" value="Riboflavin_synthase-like_b-brl"/>
</dbReference>
<comment type="caution">
    <text evidence="8">The sequence shown here is derived from an EMBL/GenBank/DDBJ whole genome shotgun (WGS) entry which is preliminary data.</text>
</comment>
<gene>
    <name evidence="8" type="ORF">DI565_03730</name>
</gene>
<dbReference type="InterPro" id="IPR009010">
    <property type="entry name" value="Asp_de-COase-like_dom_sf"/>
</dbReference>
<evidence type="ECO:0000313" key="8">
    <source>
        <dbReference type="EMBL" id="PZQ17854.1"/>
    </source>
</evidence>
<dbReference type="SUPFAM" id="SSF50692">
    <property type="entry name" value="ADC-like"/>
    <property type="match status" value="1"/>
</dbReference>